<dbReference type="CDD" id="cd06173">
    <property type="entry name" value="MFS_MefA_like"/>
    <property type="match status" value="1"/>
</dbReference>
<keyword evidence="5 7" id="KW-1133">Transmembrane helix</keyword>
<keyword evidence="2" id="KW-0813">Transport</keyword>
<proteinExistence type="predicted"/>
<dbReference type="SUPFAM" id="SSF103473">
    <property type="entry name" value="MFS general substrate transporter"/>
    <property type="match status" value="1"/>
</dbReference>
<feature type="transmembrane region" description="Helical" evidence="7">
    <location>
        <begin position="386"/>
        <end position="406"/>
    </location>
</feature>
<feature type="transmembrane region" description="Helical" evidence="7">
    <location>
        <begin position="297"/>
        <end position="317"/>
    </location>
</feature>
<sequence>MEMERQGVFATANVERPVWTNARFLILWLGSGLTSLAFSVYLLTEAWFVVQKLDRESWLGVVMMVTTIPRVLLMTFGGVAADRIPRSTILSLVNVSRGIMIFALVALLSYHSLSIWGLLVFALIFGVLDAFFWPANGSLLPQIIGKNQLVRGNSIIQTTNQLCFLLGPALAGLLLKFVSFEVSFAVSALFLLLAGVTIRFLREERLAAAGEKQKFMKELKDGITYVKSFSFLLILMGVSIIINLLFAGPLNAGMPVLVKHSLHGDVLALSYLESSIAVGMMAGSILSGILNLKRKRALIAMGLILLLGAATALLSQITAVWQGIVLMFAIGFFVSFSNILTSALIQQMVRTDMMGRVQGVLSTASMGFIPLSYALVSILLSAGIPIPTLMLVSSVVMVLFVVSIMAKVKVIWTTD</sequence>
<feature type="transmembrane region" description="Helical" evidence="7">
    <location>
        <begin position="24"/>
        <end position="43"/>
    </location>
</feature>
<dbReference type="Gene3D" id="1.20.1250.20">
    <property type="entry name" value="MFS general substrate transporter like domains"/>
    <property type="match status" value="1"/>
</dbReference>
<feature type="domain" description="Major facilitator superfamily (MFS) profile" evidence="8">
    <location>
        <begin position="23"/>
        <end position="409"/>
    </location>
</feature>
<dbReference type="Proteomes" id="UP000309673">
    <property type="component" value="Unassembled WGS sequence"/>
</dbReference>
<keyword evidence="10" id="KW-1185">Reference proteome</keyword>
<evidence type="ECO:0000313" key="9">
    <source>
        <dbReference type="EMBL" id="TJY41797.1"/>
    </source>
</evidence>
<gene>
    <name evidence="9" type="ORF">E5161_11375</name>
</gene>
<dbReference type="PANTHER" id="PTHR23513">
    <property type="entry name" value="INTEGRAL MEMBRANE EFFLUX PROTEIN-RELATED"/>
    <property type="match status" value="1"/>
</dbReference>
<feature type="transmembrane region" description="Helical" evidence="7">
    <location>
        <begin position="357"/>
        <end position="380"/>
    </location>
</feature>
<comment type="subcellular location">
    <subcellularLocation>
        <location evidence="1">Cell membrane</location>
        <topology evidence="1">Multi-pass membrane protein</topology>
    </subcellularLocation>
</comment>
<feature type="transmembrane region" description="Helical" evidence="7">
    <location>
        <begin position="184"/>
        <end position="201"/>
    </location>
</feature>
<dbReference type="GO" id="GO:0022857">
    <property type="term" value="F:transmembrane transporter activity"/>
    <property type="evidence" value="ECO:0007669"/>
    <property type="project" value="InterPro"/>
</dbReference>
<reference evidence="9 10" key="1">
    <citation type="submission" date="2019-04" db="EMBL/GenBank/DDBJ databases">
        <title>Cohnella sp. nov., isolated from soil.</title>
        <authorList>
            <person name="Kim W."/>
        </authorList>
    </citation>
    <scope>NUCLEOTIDE SEQUENCE [LARGE SCALE GENOMIC DNA]</scope>
    <source>
        <strain evidence="9 10">CAU 1483</strain>
    </source>
</reference>
<evidence type="ECO:0000256" key="5">
    <source>
        <dbReference type="ARBA" id="ARBA00022989"/>
    </source>
</evidence>
<evidence type="ECO:0000256" key="7">
    <source>
        <dbReference type="SAM" id="Phobius"/>
    </source>
</evidence>
<dbReference type="InterPro" id="IPR036259">
    <property type="entry name" value="MFS_trans_sf"/>
</dbReference>
<evidence type="ECO:0000256" key="6">
    <source>
        <dbReference type="ARBA" id="ARBA00023136"/>
    </source>
</evidence>
<dbReference type="EMBL" id="SUPK01000005">
    <property type="protein sequence ID" value="TJY41797.1"/>
    <property type="molecule type" value="Genomic_DNA"/>
</dbReference>
<comment type="caution">
    <text evidence="9">The sequence shown here is derived from an EMBL/GenBank/DDBJ whole genome shotgun (WGS) entry which is preliminary data.</text>
</comment>
<feature type="transmembrane region" description="Helical" evidence="7">
    <location>
        <begin position="222"/>
        <end position="246"/>
    </location>
</feature>
<protein>
    <submittedName>
        <fullName evidence="9">MFS transporter</fullName>
    </submittedName>
</protein>
<organism evidence="9 10">
    <name type="scientific">Cohnella pontilimi</name>
    <dbReference type="NCBI Taxonomy" id="2564100"/>
    <lineage>
        <taxon>Bacteria</taxon>
        <taxon>Bacillati</taxon>
        <taxon>Bacillota</taxon>
        <taxon>Bacilli</taxon>
        <taxon>Bacillales</taxon>
        <taxon>Paenibacillaceae</taxon>
        <taxon>Cohnella</taxon>
    </lineage>
</organism>
<feature type="transmembrane region" description="Helical" evidence="7">
    <location>
        <begin position="266"/>
        <end position="290"/>
    </location>
</feature>
<feature type="transmembrane region" description="Helical" evidence="7">
    <location>
        <begin position="58"/>
        <end position="81"/>
    </location>
</feature>
<keyword evidence="6 7" id="KW-0472">Membrane</keyword>
<dbReference type="PROSITE" id="PS50850">
    <property type="entry name" value="MFS"/>
    <property type="match status" value="1"/>
</dbReference>
<evidence type="ECO:0000256" key="3">
    <source>
        <dbReference type="ARBA" id="ARBA00022475"/>
    </source>
</evidence>
<evidence type="ECO:0000256" key="4">
    <source>
        <dbReference type="ARBA" id="ARBA00022692"/>
    </source>
</evidence>
<dbReference type="PANTHER" id="PTHR23513:SF11">
    <property type="entry name" value="STAPHYLOFERRIN A TRANSPORTER"/>
    <property type="match status" value="1"/>
</dbReference>
<evidence type="ECO:0000256" key="1">
    <source>
        <dbReference type="ARBA" id="ARBA00004651"/>
    </source>
</evidence>
<evidence type="ECO:0000259" key="8">
    <source>
        <dbReference type="PROSITE" id="PS50850"/>
    </source>
</evidence>
<dbReference type="GO" id="GO:0005886">
    <property type="term" value="C:plasma membrane"/>
    <property type="evidence" value="ECO:0007669"/>
    <property type="project" value="UniProtKB-SubCell"/>
</dbReference>
<name>A0A4U0FAN4_9BACL</name>
<dbReference type="Pfam" id="PF07690">
    <property type="entry name" value="MFS_1"/>
    <property type="match status" value="1"/>
</dbReference>
<keyword evidence="3" id="KW-1003">Cell membrane</keyword>
<dbReference type="RefSeq" id="WP_136777932.1">
    <property type="nucleotide sequence ID" value="NZ_SUPK01000005.1"/>
</dbReference>
<dbReference type="AlphaFoldDB" id="A0A4U0FAN4"/>
<feature type="transmembrane region" description="Helical" evidence="7">
    <location>
        <begin position="323"/>
        <end position="345"/>
    </location>
</feature>
<evidence type="ECO:0000313" key="10">
    <source>
        <dbReference type="Proteomes" id="UP000309673"/>
    </source>
</evidence>
<keyword evidence="4 7" id="KW-0812">Transmembrane</keyword>
<dbReference type="OrthoDB" id="3613552at2"/>
<accession>A0A4U0FAN4</accession>
<evidence type="ECO:0000256" key="2">
    <source>
        <dbReference type="ARBA" id="ARBA00022448"/>
    </source>
</evidence>
<dbReference type="InterPro" id="IPR020846">
    <property type="entry name" value="MFS_dom"/>
</dbReference>
<dbReference type="InterPro" id="IPR011701">
    <property type="entry name" value="MFS"/>
</dbReference>